<keyword evidence="2" id="KW-0808">Transferase</keyword>
<dbReference type="EMBL" id="CP004357">
    <property type="protein sequence ID" value="AGJ90949.1"/>
    <property type="molecule type" value="Genomic_DNA"/>
</dbReference>
<evidence type="ECO:0000256" key="2">
    <source>
        <dbReference type="ARBA" id="ARBA00022679"/>
    </source>
</evidence>
<dbReference type="CDD" id="cd07431">
    <property type="entry name" value="PHP_PolIIIA"/>
    <property type="match status" value="1"/>
</dbReference>
<dbReference type="Gene3D" id="1.10.10.1600">
    <property type="entry name" value="Bacterial DNA polymerase III alpha subunit, thumb domain"/>
    <property type="match status" value="1"/>
</dbReference>
<keyword evidence="5" id="KW-0239">DNA-directed DNA polymerase</keyword>
<dbReference type="PANTHER" id="PTHR32294">
    <property type="entry name" value="DNA POLYMERASE III SUBUNIT ALPHA"/>
    <property type="match status" value="1"/>
</dbReference>
<dbReference type="AlphaFoldDB" id="M9WHW6"/>
<proteinExistence type="predicted"/>
<evidence type="ECO:0000256" key="3">
    <source>
        <dbReference type="ARBA" id="ARBA00022695"/>
    </source>
</evidence>
<protein>
    <recommendedName>
        <fullName evidence="1">DNA-directed DNA polymerase</fullName>
        <ecNumber evidence="1">2.7.7.7</ecNumber>
    </recommendedName>
</protein>
<keyword evidence="3" id="KW-0548">Nucleotidyltransferase</keyword>
<evidence type="ECO:0000313" key="12">
    <source>
        <dbReference type="Proteomes" id="UP000012984"/>
    </source>
</evidence>
<evidence type="ECO:0000313" key="11">
    <source>
        <dbReference type="EMBL" id="AGJ90949.1"/>
    </source>
</evidence>
<dbReference type="Pfam" id="PF14579">
    <property type="entry name" value="HHH_6"/>
    <property type="match status" value="1"/>
</dbReference>
<dbReference type="InterPro" id="IPR004013">
    <property type="entry name" value="PHP_dom"/>
</dbReference>
<dbReference type="InterPro" id="IPR040982">
    <property type="entry name" value="DNA_pol3_finger"/>
</dbReference>
<name>M9WHW6_9MOLU</name>
<sequence length="993" mass="115536">MNFLPMFTVKSEYNFLDSLIKIDDYIFFAKKHNFKYAFYCEKNSMYGVAEFVKKAKMKNIKPIIGVSLEFADQTKLCIYAKNRLGYQLICNLSSYLYDGFDHSDQEIKQYLCDLLNNNVVIVAKFFDTDFKTKLTDILTTDLYDAEQLALYLQTINYLDSKQGYLYSILQAIRESKTIDQVQSKNLNFYPDNDFLEKNSFSITNIDKITSEIAAKVSFDLFDSKSKYLIKYQAPNNLSTNQFLRQKCLISLKKYTQYKQKTQKPIIVAQYLTRLDYELNVIKTMGFSDYFLVVADYVNFAKKQKIMVGPGRGSAAGSLVSFLLRITDIDPLEYDLLFERFLNPQRATLPDIDVDFQDNRREEILEYLFEKYGKYNVATITTYQTIGYKMAWRDVCRVFKIELNIVNKISKLLDQEKESNFIDFVKQNQILSDYYKDQQFKTIFDAMNVIVGLPRQSGTHAAGVILSDIDLRNVVPIKIGYNGIFQIQYDMSYLEELGLIKMDILGLKNLSTLQDIIQLVNQNYNLNLKLNQIPLNDKKTFRFLQKGDTSGIFQLESKGMTDLIIKMQVDSIQRISDASALYRPGPQEMIPQYLANKKNNNFKVIDDSVYEILKPTFGIIVYQEQVMQMLKKVANFSYAKADIVRRAMSKKNAGYMHQSKQEFISNAINQNHFSQNKANLIWNWIEKFSNYGFNKSHSIAYSYVSYWLAFFKANYTCEFYACLLSGVIGSEVKTQQYIKELSEYQIKINKPTVLNTFFNYQIRKKQIFMPLSTIKGIGNEVVKKLANAKKENNQLFKDFNSFVLAMTKQKISINIIQILIKAGALDNLWNLNKQTMLSNLEMIYNQANAFKNLNTISEEEKVILINYDEFDDETLARFEKELYGFFIEANPILKFKNLNLNYNLVDISKLKLNSDQIILAFISNIKEINDKNNNKMAFISLFDSTGEIEMTIFANDYQNFKQSLELNKAYIFKVQPNLRQNKKSAKFIKLIKSL</sequence>
<dbReference type="Pfam" id="PF07733">
    <property type="entry name" value="DNA_pol3_alpha"/>
    <property type="match status" value="1"/>
</dbReference>
<evidence type="ECO:0000256" key="6">
    <source>
        <dbReference type="ARBA" id="ARBA00049244"/>
    </source>
</evidence>
<dbReference type="Proteomes" id="UP000012984">
    <property type="component" value="Chromosome"/>
</dbReference>
<dbReference type="EC" id="2.7.7.7" evidence="1"/>
<dbReference type="eggNOG" id="COG0587">
    <property type="taxonomic scope" value="Bacteria"/>
</dbReference>
<feature type="domain" description="PHP" evidence="7">
    <location>
        <begin position="9"/>
        <end position="149"/>
    </location>
</feature>
<dbReference type="KEGG" id="mput:MPUT9231_5480"/>
<evidence type="ECO:0000256" key="4">
    <source>
        <dbReference type="ARBA" id="ARBA00022705"/>
    </source>
</evidence>
<reference evidence="11 12" key="1">
    <citation type="journal article" date="2013" name="Genome Announc.">
        <title>Complete Genome Sequence of Mycoplasma putrefaciens Strain 9231, One of the Agents of Contagious Agalactia in Goats.</title>
        <authorList>
            <person name="Dupuy V."/>
            <person name="Sirand-Pugnet P."/>
            <person name="Baranowski E."/>
            <person name="Barre A."/>
            <person name="Breton M."/>
            <person name="Couture C."/>
            <person name="Dordet-Frisoni E."/>
            <person name="Gaurivaud P."/>
            <person name="Jacob D."/>
            <person name="Lemaitre C."/>
            <person name="Manso-Silvan L."/>
            <person name="Nikolski M."/>
            <person name="Nouvel L.X."/>
            <person name="Poumarat F."/>
            <person name="Tardy F."/>
            <person name="Thebault P."/>
            <person name="Theil S."/>
            <person name="Citti C."/>
            <person name="Blanchard A."/>
            <person name="Thiaucourt F."/>
        </authorList>
    </citation>
    <scope>NUCLEOTIDE SEQUENCE [LARGE SCALE GENOMIC DNA]</scope>
    <source>
        <strain evidence="11">Mput9231</strain>
    </source>
</reference>
<dbReference type="GO" id="GO:0008408">
    <property type="term" value="F:3'-5' exonuclease activity"/>
    <property type="evidence" value="ECO:0007669"/>
    <property type="project" value="InterPro"/>
</dbReference>
<dbReference type="InterPro" id="IPR012340">
    <property type="entry name" value="NA-bd_OB-fold"/>
</dbReference>
<evidence type="ECO:0000259" key="8">
    <source>
        <dbReference type="Pfam" id="PF07733"/>
    </source>
</evidence>
<dbReference type="InterPro" id="IPR004805">
    <property type="entry name" value="DnaE2/DnaE/PolC"/>
</dbReference>
<keyword evidence="12" id="KW-1185">Reference proteome</keyword>
<dbReference type="InterPro" id="IPR041931">
    <property type="entry name" value="DNA_pol3_alpha_thumb_dom"/>
</dbReference>
<organism evidence="11 12">
    <name type="scientific">Mycoplasma putrefaciens Mput9231</name>
    <dbReference type="NCBI Taxonomy" id="1292033"/>
    <lineage>
        <taxon>Bacteria</taxon>
        <taxon>Bacillati</taxon>
        <taxon>Mycoplasmatota</taxon>
        <taxon>Mollicutes</taxon>
        <taxon>Mycoplasmataceae</taxon>
        <taxon>Mycoplasma</taxon>
    </lineage>
</organism>
<accession>M9WHW6</accession>
<evidence type="ECO:0000259" key="10">
    <source>
        <dbReference type="Pfam" id="PF17657"/>
    </source>
</evidence>
<evidence type="ECO:0000259" key="7">
    <source>
        <dbReference type="Pfam" id="PF02811"/>
    </source>
</evidence>
<evidence type="ECO:0000259" key="9">
    <source>
        <dbReference type="Pfam" id="PF14579"/>
    </source>
</evidence>
<dbReference type="InterPro" id="IPR029460">
    <property type="entry name" value="DNAPol_HHH"/>
</dbReference>
<dbReference type="PANTHER" id="PTHR32294:SF0">
    <property type="entry name" value="DNA POLYMERASE III SUBUNIT ALPHA"/>
    <property type="match status" value="1"/>
</dbReference>
<keyword evidence="4" id="KW-0235">DNA replication</keyword>
<gene>
    <name evidence="11" type="primary">dnaE</name>
    <name evidence="11" type="ORF">MPUT9231_5480</name>
</gene>
<evidence type="ECO:0000256" key="1">
    <source>
        <dbReference type="ARBA" id="ARBA00012417"/>
    </source>
</evidence>
<dbReference type="CDD" id="cd04485">
    <property type="entry name" value="DnaE_OBF"/>
    <property type="match status" value="1"/>
</dbReference>
<dbReference type="InterPro" id="IPR011708">
    <property type="entry name" value="DNA_pol3_alpha_NTPase_dom"/>
</dbReference>
<feature type="domain" description="DNA polymerase III alpha subunit finger" evidence="10">
    <location>
        <begin position="508"/>
        <end position="669"/>
    </location>
</feature>
<dbReference type="Pfam" id="PF02811">
    <property type="entry name" value="PHP"/>
    <property type="match status" value="1"/>
</dbReference>
<dbReference type="Gene3D" id="3.20.20.140">
    <property type="entry name" value="Metal-dependent hydrolases"/>
    <property type="match status" value="1"/>
</dbReference>
<dbReference type="SUPFAM" id="SSF50249">
    <property type="entry name" value="Nucleic acid-binding proteins"/>
    <property type="match status" value="1"/>
</dbReference>
<evidence type="ECO:0000256" key="5">
    <source>
        <dbReference type="ARBA" id="ARBA00022932"/>
    </source>
</evidence>
<dbReference type="HOGENOM" id="CLU_001600_0_1_14"/>
<dbReference type="OrthoDB" id="9803237at2"/>
<feature type="domain" description="DNA polymerase helix-hairpin-helix motif" evidence="9">
    <location>
        <begin position="745"/>
        <end position="833"/>
    </location>
</feature>
<dbReference type="GO" id="GO:0003887">
    <property type="term" value="F:DNA-directed DNA polymerase activity"/>
    <property type="evidence" value="ECO:0007669"/>
    <property type="project" value="UniProtKB-KW"/>
</dbReference>
<dbReference type="GO" id="GO:0006260">
    <property type="term" value="P:DNA replication"/>
    <property type="evidence" value="ECO:0007669"/>
    <property type="project" value="UniProtKB-KW"/>
</dbReference>
<dbReference type="Gene3D" id="1.10.150.870">
    <property type="match status" value="1"/>
</dbReference>
<feature type="domain" description="Bacterial DNA polymerase III alpha subunit NTPase" evidence="8">
    <location>
        <begin position="255"/>
        <end position="505"/>
    </location>
</feature>
<dbReference type="Gene3D" id="2.40.50.140">
    <property type="entry name" value="Nucleic acid-binding proteins"/>
    <property type="match status" value="1"/>
</dbReference>
<dbReference type="Pfam" id="PF17657">
    <property type="entry name" value="DNA_pol3_finger"/>
    <property type="match status" value="1"/>
</dbReference>
<comment type="catalytic activity">
    <reaction evidence="6">
        <text>DNA(n) + a 2'-deoxyribonucleoside 5'-triphosphate = DNA(n+1) + diphosphate</text>
        <dbReference type="Rhea" id="RHEA:22508"/>
        <dbReference type="Rhea" id="RHEA-COMP:17339"/>
        <dbReference type="Rhea" id="RHEA-COMP:17340"/>
        <dbReference type="ChEBI" id="CHEBI:33019"/>
        <dbReference type="ChEBI" id="CHEBI:61560"/>
        <dbReference type="ChEBI" id="CHEBI:173112"/>
        <dbReference type="EC" id="2.7.7.7"/>
    </reaction>
</comment>
<dbReference type="NCBIfam" id="TIGR00594">
    <property type="entry name" value="polc"/>
    <property type="match status" value="1"/>
</dbReference>
<dbReference type="RefSeq" id="WP_015587515.1">
    <property type="nucleotide sequence ID" value="NC_021083.1"/>
</dbReference>
<dbReference type="PATRIC" id="fig|1292033.3.peg.539"/>